<name>A0ABX8BAE4_9BACT</name>
<proteinExistence type="predicted"/>
<evidence type="ECO:0000313" key="2">
    <source>
        <dbReference type="Proteomes" id="UP000676506"/>
    </source>
</evidence>
<accession>A0ABX8BAE4</accession>
<protein>
    <submittedName>
        <fullName evidence="1">Uncharacterized protein</fullName>
    </submittedName>
</protein>
<keyword evidence="2" id="KW-1185">Reference proteome</keyword>
<reference evidence="1 2" key="1">
    <citation type="submission" date="2021-03" db="EMBL/GenBank/DDBJ databases">
        <title>Genomic and phenotypic characterization of Chloracidobacterium isolates provides evidence for multiple species.</title>
        <authorList>
            <person name="Saini M.K."/>
            <person name="Costas A.M.G."/>
            <person name="Tank M."/>
            <person name="Bryant D.A."/>
        </authorList>
    </citation>
    <scope>NUCLEOTIDE SEQUENCE [LARGE SCALE GENOMIC DNA]</scope>
    <source>
        <strain evidence="1 2">BV2-C</strain>
    </source>
</reference>
<sequence length="86" mass="9129">MMAVRLPLAGGLVLGLMSLLAANLVSADVKYRVYCANGKIEVDTRTPEQMQRARGEACLLGEFDTRAQAEAAAERRGGSGAPCTCR</sequence>
<dbReference type="Proteomes" id="UP000676506">
    <property type="component" value="Chromosome 1"/>
</dbReference>
<gene>
    <name evidence="1" type="ORF">J8C06_09695</name>
</gene>
<dbReference type="RefSeq" id="WP_211428499.1">
    <property type="nucleotide sequence ID" value="NZ_CP072648.1"/>
</dbReference>
<dbReference type="EMBL" id="CP072648">
    <property type="protein sequence ID" value="QUW02608.1"/>
    <property type="molecule type" value="Genomic_DNA"/>
</dbReference>
<organism evidence="1 2">
    <name type="scientific">Chloracidobacterium validum</name>
    <dbReference type="NCBI Taxonomy" id="2821543"/>
    <lineage>
        <taxon>Bacteria</taxon>
        <taxon>Pseudomonadati</taxon>
        <taxon>Acidobacteriota</taxon>
        <taxon>Terriglobia</taxon>
        <taxon>Terriglobales</taxon>
        <taxon>Acidobacteriaceae</taxon>
        <taxon>Chloracidobacterium</taxon>
    </lineage>
</organism>
<evidence type="ECO:0000313" key="1">
    <source>
        <dbReference type="EMBL" id="QUW02608.1"/>
    </source>
</evidence>